<feature type="region of interest" description="Disordered" evidence="1">
    <location>
        <begin position="1"/>
        <end position="60"/>
    </location>
</feature>
<reference evidence="2" key="2">
    <citation type="journal article" date="2023" name="IMA Fungus">
        <title>Comparative genomic study of the Penicillium genus elucidates a diverse pangenome and 15 lateral gene transfer events.</title>
        <authorList>
            <person name="Petersen C."/>
            <person name="Sorensen T."/>
            <person name="Nielsen M.R."/>
            <person name="Sondergaard T.E."/>
            <person name="Sorensen J.L."/>
            <person name="Fitzpatrick D.A."/>
            <person name="Frisvad J.C."/>
            <person name="Nielsen K.L."/>
        </authorList>
    </citation>
    <scope>NUCLEOTIDE SEQUENCE</scope>
    <source>
        <strain evidence="2">IBT 16125</strain>
    </source>
</reference>
<dbReference type="GeneID" id="81605469"/>
<name>A0AAD6FWS6_9EURO</name>
<feature type="compositionally biased region" description="Basic and acidic residues" evidence="1">
    <location>
        <begin position="36"/>
        <end position="54"/>
    </location>
</feature>
<dbReference type="EMBL" id="JAPVEA010000009">
    <property type="protein sequence ID" value="KAJ5432688.1"/>
    <property type="molecule type" value="Genomic_DNA"/>
</dbReference>
<feature type="compositionally biased region" description="Basic and acidic residues" evidence="1">
    <location>
        <begin position="1"/>
        <end position="16"/>
    </location>
</feature>
<evidence type="ECO:0000256" key="1">
    <source>
        <dbReference type="SAM" id="MobiDB-lite"/>
    </source>
</evidence>
<accession>A0AAD6FWS6</accession>
<protein>
    <submittedName>
        <fullName evidence="2">Uncharacterized protein</fullName>
    </submittedName>
</protein>
<organism evidence="2 3">
    <name type="scientific">Penicillium daleae</name>
    <dbReference type="NCBI Taxonomy" id="63821"/>
    <lineage>
        <taxon>Eukaryota</taxon>
        <taxon>Fungi</taxon>
        <taxon>Dikarya</taxon>
        <taxon>Ascomycota</taxon>
        <taxon>Pezizomycotina</taxon>
        <taxon>Eurotiomycetes</taxon>
        <taxon>Eurotiomycetidae</taxon>
        <taxon>Eurotiales</taxon>
        <taxon>Aspergillaceae</taxon>
        <taxon>Penicillium</taxon>
    </lineage>
</organism>
<sequence>MDECTAHRGRTTDDNTKVGNFEEEEEEEEAAAGGRVGKEGGDREREEVLRHLSGRDSPVQ</sequence>
<dbReference type="Proteomes" id="UP001213681">
    <property type="component" value="Unassembled WGS sequence"/>
</dbReference>
<gene>
    <name evidence="2" type="ORF">N7458_011844</name>
</gene>
<feature type="compositionally biased region" description="Acidic residues" evidence="1">
    <location>
        <begin position="21"/>
        <end position="30"/>
    </location>
</feature>
<comment type="caution">
    <text evidence="2">The sequence shown here is derived from an EMBL/GenBank/DDBJ whole genome shotgun (WGS) entry which is preliminary data.</text>
</comment>
<keyword evidence="3" id="KW-1185">Reference proteome</keyword>
<evidence type="ECO:0000313" key="2">
    <source>
        <dbReference type="EMBL" id="KAJ5432688.1"/>
    </source>
</evidence>
<dbReference type="AlphaFoldDB" id="A0AAD6FWS6"/>
<reference evidence="2" key="1">
    <citation type="submission" date="2022-12" db="EMBL/GenBank/DDBJ databases">
        <authorList>
            <person name="Petersen C."/>
        </authorList>
    </citation>
    <scope>NUCLEOTIDE SEQUENCE</scope>
    <source>
        <strain evidence="2">IBT 16125</strain>
    </source>
</reference>
<evidence type="ECO:0000313" key="3">
    <source>
        <dbReference type="Proteomes" id="UP001213681"/>
    </source>
</evidence>
<proteinExistence type="predicted"/>
<dbReference type="RefSeq" id="XP_056759980.1">
    <property type="nucleotide sequence ID" value="XM_056915226.1"/>
</dbReference>